<evidence type="ECO:0000256" key="4">
    <source>
        <dbReference type="ARBA" id="ARBA00022481"/>
    </source>
</evidence>
<evidence type="ECO:0000256" key="3">
    <source>
        <dbReference type="ARBA" id="ARBA00022475"/>
    </source>
</evidence>
<keyword evidence="3" id="KW-1003">Cell membrane</keyword>
<accession>A0A4U1BGS6</accession>
<comment type="subcellular location">
    <subcellularLocation>
        <location evidence="1">Cell inner membrane</location>
        <topology evidence="1">Single-pass membrane protein</topology>
    </subcellularLocation>
</comment>
<keyword evidence="14" id="KW-1185">Reference proteome</keyword>
<keyword evidence="6 11" id="KW-0812">Transmembrane</keyword>
<comment type="caution">
    <text evidence="13">The sequence shown here is derived from an EMBL/GenBank/DDBJ whole genome shotgun (WGS) entry which is preliminary data.</text>
</comment>
<evidence type="ECO:0000256" key="10">
    <source>
        <dbReference type="ARBA" id="ARBA00030775"/>
    </source>
</evidence>
<evidence type="ECO:0000256" key="7">
    <source>
        <dbReference type="ARBA" id="ARBA00022989"/>
    </source>
</evidence>
<dbReference type="AlphaFoldDB" id="A0A4U1BGS6"/>
<dbReference type="Gene3D" id="3.55.40.10">
    <property type="entry name" value="minor pseudopilin epsh domain"/>
    <property type="match status" value="1"/>
</dbReference>
<reference evidence="13 14" key="1">
    <citation type="submission" date="2019-04" db="EMBL/GenBank/DDBJ databases">
        <authorList>
            <person name="Hwang J.C."/>
        </authorList>
    </citation>
    <scope>NUCLEOTIDE SEQUENCE [LARGE SCALE GENOMIC DNA]</scope>
    <source>
        <strain evidence="13 14">IMCC35002</strain>
    </source>
</reference>
<dbReference type="GO" id="GO:0015627">
    <property type="term" value="C:type II protein secretion system complex"/>
    <property type="evidence" value="ECO:0007669"/>
    <property type="project" value="InterPro"/>
</dbReference>
<evidence type="ECO:0000256" key="1">
    <source>
        <dbReference type="ARBA" id="ARBA00004377"/>
    </source>
</evidence>
<gene>
    <name evidence="13" type="ORF">FCL42_19510</name>
</gene>
<evidence type="ECO:0000256" key="2">
    <source>
        <dbReference type="ARBA" id="ARBA00021549"/>
    </source>
</evidence>
<dbReference type="EMBL" id="SWCJ01000022">
    <property type="protein sequence ID" value="TKB50200.1"/>
    <property type="molecule type" value="Genomic_DNA"/>
</dbReference>
<sequence length="173" mass="18935">MPEGKLKGISLIELLLCVAIVSVLITLTAPNLSSLFGKLRADSAITALHQDLQFSRITAINYQRFVTLCPLANNLCSGDWSQGYQVFIDLEPYRQLDPNDTVLRVKASFPPQDSLDNSANSLGLLFSPWGFTNNNSSFVYCANSASNASQTKLVISRAGRTRTQATDEDDNCL</sequence>
<dbReference type="InterPro" id="IPR045584">
    <property type="entry name" value="Pilin-like"/>
</dbReference>
<proteinExistence type="inferred from homology"/>
<evidence type="ECO:0000256" key="9">
    <source>
        <dbReference type="ARBA" id="ARBA00025772"/>
    </source>
</evidence>
<evidence type="ECO:0000259" key="12">
    <source>
        <dbReference type="Pfam" id="PF12019"/>
    </source>
</evidence>
<keyword evidence="8 11" id="KW-0472">Membrane</keyword>
<dbReference type="Proteomes" id="UP000305675">
    <property type="component" value="Unassembled WGS sequence"/>
</dbReference>
<evidence type="ECO:0000313" key="13">
    <source>
        <dbReference type="EMBL" id="TKB50200.1"/>
    </source>
</evidence>
<feature type="transmembrane region" description="Helical" evidence="11">
    <location>
        <begin position="12"/>
        <end position="32"/>
    </location>
</feature>
<evidence type="ECO:0000256" key="6">
    <source>
        <dbReference type="ARBA" id="ARBA00022692"/>
    </source>
</evidence>
<keyword evidence="5" id="KW-0997">Cell inner membrane</keyword>
<name>A0A4U1BGS6_9GAMM</name>
<evidence type="ECO:0000256" key="5">
    <source>
        <dbReference type="ARBA" id="ARBA00022519"/>
    </source>
</evidence>
<evidence type="ECO:0000313" key="14">
    <source>
        <dbReference type="Proteomes" id="UP000305675"/>
    </source>
</evidence>
<dbReference type="GO" id="GO:0005886">
    <property type="term" value="C:plasma membrane"/>
    <property type="evidence" value="ECO:0007669"/>
    <property type="project" value="UniProtKB-SubCell"/>
</dbReference>
<dbReference type="InterPro" id="IPR022346">
    <property type="entry name" value="T2SS_GspH"/>
</dbReference>
<keyword evidence="7 11" id="KW-1133">Transmembrane helix</keyword>
<evidence type="ECO:0000256" key="8">
    <source>
        <dbReference type="ARBA" id="ARBA00023136"/>
    </source>
</evidence>
<protein>
    <recommendedName>
        <fullName evidence="2">Type II secretion system protein H</fullName>
    </recommendedName>
    <alternativeName>
        <fullName evidence="10">General secretion pathway protein H</fullName>
    </alternativeName>
</protein>
<keyword evidence="4" id="KW-0488">Methylation</keyword>
<organism evidence="13 14">
    <name type="scientific">Ferrimonas aestuarii</name>
    <dbReference type="NCBI Taxonomy" id="2569539"/>
    <lineage>
        <taxon>Bacteria</taxon>
        <taxon>Pseudomonadati</taxon>
        <taxon>Pseudomonadota</taxon>
        <taxon>Gammaproteobacteria</taxon>
        <taxon>Alteromonadales</taxon>
        <taxon>Ferrimonadaceae</taxon>
        <taxon>Ferrimonas</taxon>
    </lineage>
</organism>
<dbReference type="SUPFAM" id="SSF54523">
    <property type="entry name" value="Pili subunits"/>
    <property type="match status" value="1"/>
</dbReference>
<dbReference type="OrthoDB" id="2313614at2"/>
<feature type="domain" description="General secretion pathway GspH" evidence="12">
    <location>
        <begin position="45"/>
        <end position="159"/>
    </location>
</feature>
<evidence type="ECO:0000256" key="11">
    <source>
        <dbReference type="SAM" id="Phobius"/>
    </source>
</evidence>
<dbReference type="GO" id="GO:0015628">
    <property type="term" value="P:protein secretion by the type II secretion system"/>
    <property type="evidence" value="ECO:0007669"/>
    <property type="project" value="InterPro"/>
</dbReference>
<comment type="similarity">
    <text evidence="9">Belongs to the GSP H family.</text>
</comment>
<dbReference type="Pfam" id="PF12019">
    <property type="entry name" value="GspH"/>
    <property type="match status" value="1"/>
</dbReference>
<dbReference type="RefSeq" id="WP_136865106.1">
    <property type="nucleotide sequence ID" value="NZ_SWCJ01000022.1"/>
</dbReference>